<name>A0A3G8M7N0_9HYPH</name>
<dbReference type="RefSeq" id="WP_124739542.1">
    <property type="nucleotide sequence ID" value="NZ_CP034086.1"/>
</dbReference>
<evidence type="ECO:0000259" key="2">
    <source>
        <dbReference type="Pfam" id="PF07786"/>
    </source>
</evidence>
<dbReference type="EMBL" id="CP034086">
    <property type="protein sequence ID" value="AZG77911.1"/>
    <property type="molecule type" value="Genomic_DNA"/>
</dbReference>
<evidence type="ECO:0000313" key="3">
    <source>
        <dbReference type="EMBL" id="AZG77911.1"/>
    </source>
</evidence>
<keyword evidence="1" id="KW-0472">Membrane</keyword>
<dbReference type="KEGG" id="mros:EHO51_14865"/>
<dbReference type="AlphaFoldDB" id="A0A3G8M7N0"/>
<dbReference type="Proteomes" id="UP000273982">
    <property type="component" value="Chromosome"/>
</dbReference>
<organism evidence="3 4">
    <name type="scientific">Methylocystis rosea</name>
    <dbReference type="NCBI Taxonomy" id="173366"/>
    <lineage>
        <taxon>Bacteria</taxon>
        <taxon>Pseudomonadati</taxon>
        <taxon>Pseudomonadota</taxon>
        <taxon>Alphaproteobacteria</taxon>
        <taxon>Hyphomicrobiales</taxon>
        <taxon>Methylocystaceae</taxon>
        <taxon>Methylocystis</taxon>
    </lineage>
</organism>
<keyword evidence="1" id="KW-0812">Transmembrane</keyword>
<feature type="domain" description="Heparan-alpha-glucosaminide N-acetyltransferase catalytic" evidence="2">
    <location>
        <begin position="5"/>
        <end position="232"/>
    </location>
</feature>
<feature type="transmembrane region" description="Helical" evidence="1">
    <location>
        <begin position="105"/>
        <end position="124"/>
    </location>
</feature>
<accession>A0A3G8M7N0</accession>
<evidence type="ECO:0000256" key="1">
    <source>
        <dbReference type="SAM" id="Phobius"/>
    </source>
</evidence>
<dbReference type="Pfam" id="PF07786">
    <property type="entry name" value="HGSNAT_cat"/>
    <property type="match status" value="1"/>
</dbReference>
<protein>
    <submittedName>
        <fullName evidence="3">DUF1624 domain-containing protein</fullName>
    </submittedName>
</protein>
<feature type="transmembrane region" description="Helical" evidence="1">
    <location>
        <begin position="224"/>
        <end position="245"/>
    </location>
</feature>
<feature type="transmembrane region" description="Helical" evidence="1">
    <location>
        <begin position="7"/>
        <end position="27"/>
    </location>
</feature>
<proteinExistence type="predicted"/>
<feature type="transmembrane region" description="Helical" evidence="1">
    <location>
        <begin position="47"/>
        <end position="68"/>
    </location>
</feature>
<sequence length="315" mass="34232">MSQGRWWALDAARGLAVLAMVVFHVIWDLAHFGYAPANLPWSAPVKIFGHSIAFAFLFIAGVALVLANREHMRWPAFWRRFALIAAAAALVTAGTYALFPTSYVFFGILHCIAAASLIAVPFLFARWPAAFACGAFFVLGGEFFASSAFNADWLQWIGLSTSEPMTQDWRPLFPWAGALLLGVAAGKLALPVYGERLGVSGEGANPLPTHARREWLPFLGRHSLLIYLAHQPALFALFMGLAYLIPPAVDATEFVASCETRCMNEGGEGKICHDACTCTAREAIRSKALAGVTDEAERGRSLNEIAQRCVARGNE</sequence>
<feature type="transmembrane region" description="Helical" evidence="1">
    <location>
        <begin position="171"/>
        <end position="190"/>
    </location>
</feature>
<reference evidence="3 4" key="1">
    <citation type="submission" date="2018-11" db="EMBL/GenBank/DDBJ databases">
        <title>Genome squencing of methanotrophic bacteria isolated from alkaline groundwater in Korea.</title>
        <authorList>
            <person name="Nguyen L.N."/>
        </authorList>
    </citation>
    <scope>NUCLEOTIDE SEQUENCE [LARGE SCALE GENOMIC DNA]</scope>
    <source>
        <strain evidence="3 4">GW6</strain>
    </source>
</reference>
<gene>
    <name evidence="3" type="ORF">EHO51_14865</name>
</gene>
<feature type="transmembrane region" description="Helical" evidence="1">
    <location>
        <begin position="131"/>
        <end position="151"/>
    </location>
</feature>
<feature type="transmembrane region" description="Helical" evidence="1">
    <location>
        <begin position="80"/>
        <end position="99"/>
    </location>
</feature>
<evidence type="ECO:0000313" key="4">
    <source>
        <dbReference type="Proteomes" id="UP000273982"/>
    </source>
</evidence>
<dbReference type="InterPro" id="IPR012429">
    <property type="entry name" value="HGSNAT_cat"/>
</dbReference>
<keyword evidence="1" id="KW-1133">Transmembrane helix</keyword>